<sequence>MSSSSIRPPSPSPSVLPPAYEPAQLPNETTVYMFSPEGFNNMLLVPPSNLPDSQPRYHISVALNVWNPLSFITVVRRGGTDSGPIVGEFEMDISTLPGTISVGDDTKFLRETIVDSERNSKFLWTFRADKRQHIHWERAVTDAGFLYTCFLVSPQVKLAQYLGPTVKKRNRSTPLTVFPEGQRYLDDIVLSILVVERRRFRPSPPKTTSVLEQHGHWWSA</sequence>
<evidence type="ECO:0000313" key="4">
    <source>
        <dbReference type="Proteomes" id="UP000815677"/>
    </source>
</evidence>
<evidence type="ECO:0000313" key="3">
    <source>
        <dbReference type="EMBL" id="GAT52946.1"/>
    </source>
</evidence>
<keyword evidence="4" id="KW-1185">Reference proteome</keyword>
<proteinExistence type="predicted"/>
<evidence type="ECO:0000256" key="1">
    <source>
        <dbReference type="SAM" id="MobiDB-lite"/>
    </source>
</evidence>
<feature type="domain" description="DUF6593" evidence="2">
    <location>
        <begin position="55"/>
        <end position="199"/>
    </location>
</feature>
<name>A0ABQ0LSR7_MYCCL</name>
<reference evidence="3" key="1">
    <citation type="submission" date="2014-09" db="EMBL/GenBank/DDBJ databases">
        <title>Genome sequence of the luminous mushroom Mycena chlorophos for searching fungal bioluminescence genes.</title>
        <authorList>
            <person name="Tanaka Y."/>
            <person name="Kasuga D."/>
            <person name="Oba Y."/>
            <person name="Hase S."/>
            <person name="Sato K."/>
            <person name="Oba Y."/>
            <person name="Sakakibara Y."/>
        </authorList>
    </citation>
    <scope>NUCLEOTIDE SEQUENCE</scope>
</reference>
<evidence type="ECO:0000259" key="2">
    <source>
        <dbReference type="Pfam" id="PF20236"/>
    </source>
</evidence>
<dbReference type="Proteomes" id="UP000815677">
    <property type="component" value="Unassembled WGS sequence"/>
</dbReference>
<dbReference type="InterPro" id="IPR046528">
    <property type="entry name" value="DUF6593"/>
</dbReference>
<organism evidence="3 4">
    <name type="scientific">Mycena chlorophos</name>
    <name type="common">Agaric fungus</name>
    <name type="synonym">Agaricus chlorophos</name>
    <dbReference type="NCBI Taxonomy" id="658473"/>
    <lineage>
        <taxon>Eukaryota</taxon>
        <taxon>Fungi</taxon>
        <taxon>Dikarya</taxon>
        <taxon>Basidiomycota</taxon>
        <taxon>Agaricomycotina</taxon>
        <taxon>Agaricomycetes</taxon>
        <taxon>Agaricomycetidae</taxon>
        <taxon>Agaricales</taxon>
        <taxon>Marasmiineae</taxon>
        <taxon>Mycenaceae</taxon>
        <taxon>Mycena</taxon>
    </lineage>
</organism>
<feature type="compositionally biased region" description="Pro residues" evidence="1">
    <location>
        <begin position="8"/>
        <end position="20"/>
    </location>
</feature>
<protein>
    <recommendedName>
        <fullName evidence="2">DUF6593 domain-containing protein</fullName>
    </recommendedName>
</protein>
<dbReference type="EMBL" id="DF848005">
    <property type="protein sequence ID" value="GAT52946.1"/>
    <property type="molecule type" value="Genomic_DNA"/>
</dbReference>
<gene>
    <name evidence="3" type="ORF">MCHLO_09953</name>
</gene>
<feature type="region of interest" description="Disordered" evidence="1">
    <location>
        <begin position="1"/>
        <end position="22"/>
    </location>
</feature>
<dbReference type="Pfam" id="PF20236">
    <property type="entry name" value="DUF6593"/>
    <property type="match status" value="1"/>
</dbReference>
<accession>A0ABQ0LSR7</accession>